<comment type="catalytic activity">
    <reaction evidence="7 13">
        <text>UDP-N-acetyl-alpha-D-muramoyl-L-alanyl-D-glutamate + meso-2,6-diaminopimelate + ATP = UDP-N-acetyl-alpha-D-muramoyl-L-alanyl-gamma-D-glutamyl-meso-2,6-diaminopimelate + ADP + phosphate + H(+)</text>
        <dbReference type="Rhea" id="RHEA:23676"/>
        <dbReference type="ChEBI" id="CHEBI:15378"/>
        <dbReference type="ChEBI" id="CHEBI:30616"/>
        <dbReference type="ChEBI" id="CHEBI:43474"/>
        <dbReference type="ChEBI" id="CHEBI:57791"/>
        <dbReference type="ChEBI" id="CHEBI:83900"/>
        <dbReference type="ChEBI" id="CHEBI:83905"/>
        <dbReference type="ChEBI" id="CHEBI:456216"/>
        <dbReference type="EC" id="6.3.2.13"/>
    </reaction>
</comment>
<dbReference type="HAMAP" id="MF_00208">
    <property type="entry name" value="MurE"/>
    <property type="match status" value="1"/>
</dbReference>
<comment type="function">
    <text evidence="13">Catalyzes the addition of meso-diaminopimelic acid to the nucleotide precursor UDP-N-acetylmuramoyl-L-alanyl-D-glutamate (UMAG) in the biosynthesis of bacterial cell-wall peptidoglycan.</text>
</comment>
<feature type="binding site" evidence="13">
    <location>
        <position position="183"/>
    </location>
    <ligand>
        <name>UDP-N-acetyl-alpha-D-muramoyl-L-alanyl-D-glutamate</name>
        <dbReference type="ChEBI" id="CHEBI:83900"/>
    </ligand>
</feature>
<dbReference type="GO" id="GO:0008360">
    <property type="term" value="P:regulation of cell shape"/>
    <property type="evidence" value="ECO:0007669"/>
    <property type="project" value="UniProtKB-KW"/>
</dbReference>
<dbReference type="InterPro" id="IPR013221">
    <property type="entry name" value="Mur_ligase_cen"/>
</dbReference>
<evidence type="ECO:0000313" key="18">
    <source>
        <dbReference type="EMBL" id="MUK50276.1"/>
    </source>
</evidence>
<evidence type="ECO:0000259" key="16">
    <source>
        <dbReference type="Pfam" id="PF02875"/>
    </source>
</evidence>
<comment type="subcellular location">
    <subcellularLocation>
        <location evidence="13 14">Cytoplasm</location>
    </subcellularLocation>
</comment>
<proteinExistence type="inferred from homology"/>
<evidence type="ECO:0000256" key="14">
    <source>
        <dbReference type="RuleBase" id="RU004135"/>
    </source>
</evidence>
<dbReference type="GO" id="GO:0009252">
    <property type="term" value="P:peptidoglycan biosynthetic process"/>
    <property type="evidence" value="ECO:0007669"/>
    <property type="project" value="UniProtKB-UniRule"/>
</dbReference>
<dbReference type="InterPro" id="IPR004101">
    <property type="entry name" value="Mur_ligase_C"/>
</dbReference>
<feature type="binding site" evidence="13">
    <location>
        <position position="189"/>
    </location>
    <ligand>
        <name>UDP-N-acetyl-alpha-D-muramoyl-L-alanyl-D-glutamate</name>
        <dbReference type="ChEBI" id="CHEBI:83900"/>
    </ligand>
</feature>
<dbReference type="Proteomes" id="UP000448038">
    <property type="component" value="Unassembled WGS sequence"/>
</dbReference>
<dbReference type="FunFam" id="3.90.190.20:FF:000006">
    <property type="entry name" value="UDP-N-acetylmuramoyl-L-alanyl-D-glutamate--2,6-diaminopimelate ligase"/>
    <property type="match status" value="1"/>
</dbReference>
<dbReference type="NCBIfam" id="TIGR01085">
    <property type="entry name" value="murE"/>
    <property type="match status" value="1"/>
</dbReference>
<evidence type="ECO:0000256" key="8">
    <source>
        <dbReference type="ARBA" id="ARBA00066633"/>
    </source>
</evidence>
<dbReference type="NCBIfam" id="NF001123">
    <property type="entry name" value="PRK00139.1-1"/>
    <property type="match status" value="1"/>
</dbReference>
<dbReference type="InterPro" id="IPR036615">
    <property type="entry name" value="Mur_ligase_C_dom_sf"/>
</dbReference>
<dbReference type="GO" id="GO:0071555">
    <property type="term" value="P:cell wall organization"/>
    <property type="evidence" value="ECO:0007669"/>
    <property type="project" value="UniProtKB-KW"/>
</dbReference>
<comment type="caution">
    <text evidence="18">The sequence shown here is derived from an EMBL/GenBank/DDBJ whole genome shotgun (WGS) entry which is preliminary data.</text>
</comment>
<dbReference type="PANTHER" id="PTHR23135:SF4">
    <property type="entry name" value="UDP-N-ACETYLMURAMOYL-L-ALANYL-D-GLUTAMATE--2,6-DIAMINOPIMELATE LIGASE MURE HOMOLOG, CHLOROPLASTIC"/>
    <property type="match status" value="1"/>
</dbReference>
<evidence type="ECO:0000256" key="1">
    <source>
        <dbReference type="ARBA" id="ARBA00005898"/>
    </source>
</evidence>
<keyword evidence="2 13" id="KW-0132">Cell division</keyword>
<feature type="binding site" evidence="13">
    <location>
        <begin position="156"/>
        <end position="157"/>
    </location>
    <ligand>
        <name>UDP-N-acetyl-alpha-D-muramoyl-L-alanyl-D-glutamate</name>
        <dbReference type="ChEBI" id="CHEBI:83900"/>
    </ligand>
</feature>
<evidence type="ECO:0000256" key="13">
    <source>
        <dbReference type="HAMAP-Rule" id="MF_00208"/>
    </source>
</evidence>
<feature type="domain" description="Mur ligase central" evidence="17">
    <location>
        <begin position="112"/>
        <end position="316"/>
    </location>
</feature>
<evidence type="ECO:0000256" key="7">
    <source>
        <dbReference type="ARBA" id="ARBA00050251"/>
    </source>
</evidence>
<keyword evidence="13 18" id="KW-0436">Ligase</keyword>
<evidence type="ECO:0000256" key="6">
    <source>
        <dbReference type="ARBA" id="ARBA00023316"/>
    </source>
</evidence>
<feature type="binding site" evidence="13">
    <location>
        <position position="463"/>
    </location>
    <ligand>
        <name>meso-2,6-diaminopimelate</name>
        <dbReference type="ChEBI" id="CHEBI:57791"/>
    </ligand>
</feature>
<dbReference type="UniPathway" id="UPA00219"/>
<dbReference type="Gene3D" id="3.40.1390.10">
    <property type="entry name" value="MurE/MurF, N-terminal domain"/>
    <property type="match status" value="1"/>
</dbReference>
<dbReference type="SUPFAM" id="SSF53244">
    <property type="entry name" value="MurD-like peptide ligases, peptide-binding domain"/>
    <property type="match status" value="1"/>
</dbReference>
<feature type="binding site" evidence="13">
    <location>
        <position position="27"/>
    </location>
    <ligand>
        <name>UDP-N-acetyl-alpha-D-muramoyl-L-alanyl-D-glutamate</name>
        <dbReference type="ChEBI" id="CHEBI:83900"/>
    </ligand>
</feature>
<dbReference type="NCBIfam" id="NF001126">
    <property type="entry name" value="PRK00139.1-4"/>
    <property type="match status" value="1"/>
</dbReference>
<keyword evidence="13" id="KW-0547">Nucleotide-binding</keyword>
<evidence type="ECO:0000256" key="9">
    <source>
        <dbReference type="ARBA" id="ARBA00072883"/>
    </source>
</evidence>
<feature type="modified residue" description="N6-carboxylysine" evidence="13">
    <location>
        <position position="223"/>
    </location>
</feature>
<organism evidence="18 19">
    <name type="scientific">Aliivibrio fischeri</name>
    <name type="common">Vibrio fischeri</name>
    <dbReference type="NCBI Taxonomy" id="668"/>
    <lineage>
        <taxon>Bacteria</taxon>
        <taxon>Pseudomonadati</taxon>
        <taxon>Pseudomonadota</taxon>
        <taxon>Gammaproteobacteria</taxon>
        <taxon>Vibrionales</taxon>
        <taxon>Vibrionaceae</taxon>
        <taxon>Aliivibrio</taxon>
    </lineage>
</organism>
<feature type="binding site" evidence="13">
    <location>
        <begin position="114"/>
        <end position="120"/>
    </location>
    <ligand>
        <name>ATP</name>
        <dbReference type="ChEBI" id="CHEBI:30616"/>
    </ligand>
</feature>
<keyword evidence="13" id="KW-0067">ATP-binding</keyword>
<dbReference type="InterPro" id="IPR036565">
    <property type="entry name" value="Mur-like_cat_sf"/>
</dbReference>
<dbReference type="InterPro" id="IPR005761">
    <property type="entry name" value="UDP-N-AcMur-Glu-dNH2Pim_ligase"/>
</dbReference>
<dbReference type="GO" id="GO:0005737">
    <property type="term" value="C:cytoplasm"/>
    <property type="evidence" value="ECO:0007669"/>
    <property type="project" value="UniProtKB-SubCell"/>
</dbReference>
<dbReference type="EMBL" id="WOBN01000022">
    <property type="protein sequence ID" value="MUK50276.1"/>
    <property type="molecule type" value="Genomic_DNA"/>
</dbReference>
<reference evidence="18 19" key="1">
    <citation type="submission" date="2019-11" db="EMBL/GenBank/DDBJ databases">
        <title>Using colonization assays and comparative genomics to discover symbiosis behaviors and factors in Vibrio fischeri.</title>
        <authorList>
            <person name="Bongrand C."/>
            <person name="Moriano-Gutierrez S."/>
            <person name="Arevalo P."/>
            <person name="Mcfall-Ngai M."/>
            <person name="Visick K."/>
            <person name="Polz M.F."/>
            <person name="Ruby E.G."/>
        </authorList>
    </citation>
    <scope>NUCLEOTIDE SEQUENCE [LARGE SCALE GENOMIC DNA]</scope>
    <source>
        <strain evidence="19">emors.4.1</strain>
    </source>
</reference>
<feature type="domain" description="Mur ligase C-terminal" evidence="16">
    <location>
        <begin position="339"/>
        <end position="465"/>
    </location>
</feature>
<dbReference type="Pfam" id="PF01225">
    <property type="entry name" value="Mur_ligase"/>
    <property type="match status" value="1"/>
</dbReference>
<name>A0A1E5AS81_ALIFS</name>
<evidence type="ECO:0000256" key="12">
    <source>
        <dbReference type="ARBA" id="ARBA00081560"/>
    </source>
</evidence>
<dbReference type="GO" id="GO:0051301">
    <property type="term" value="P:cell division"/>
    <property type="evidence" value="ECO:0007669"/>
    <property type="project" value="UniProtKB-KW"/>
</dbReference>
<feature type="binding site" evidence="13">
    <location>
        <position position="467"/>
    </location>
    <ligand>
        <name>meso-2,6-diaminopimelate</name>
        <dbReference type="ChEBI" id="CHEBI:57791"/>
    </ligand>
</feature>
<feature type="binding site" evidence="13">
    <location>
        <position position="191"/>
    </location>
    <ligand>
        <name>UDP-N-acetyl-alpha-D-muramoyl-L-alanyl-D-glutamate</name>
        <dbReference type="ChEBI" id="CHEBI:83900"/>
    </ligand>
</feature>
<comment type="pathway">
    <text evidence="13 14">Cell wall biogenesis; peptidoglycan biosynthesis.</text>
</comment>
<keyword evidence="13" id="KW-0460">Magnesium</keyword>
<evidence type="ECO:0000256" key="2">
    <source>
        <dbReference type="ARBA" id="ARBA00022618"/>
    </source>
</evidence>
<dbReference type="GO" id="GO:0005524">
    <property type="term" value="F:ATP binding"/>
    <property type="evidence" value="ECO:0007669"/>
    <property type="project" value="UniProtKB-UniRule"/>
</dbReference>
<dbReference type="NCBIfam" id="NF001124">
    <property type="entry name" value="PRK00139.1-2"/>
    <property type="match status" value="1"/>
</dbReference>
<feature type="binding site" evidence="13">
    <location>
        <position position="25"/>
    </location>
    <ligand>
        <name>UDP-N-acetyl-alpha-D-muramoyl-L-alanyl-D-glutamate</name>
        <dbReference type="ChEBI" id="CHEBI:83900"/>
    </ligand>
</feature>
<evidence type="ECO:0000259" key="17">
    <source>
        <dbReference type="Pfam" id="PF08245"/>
    </source>
</evidence>
<comment type="similarity">
    <text evidence="1 13">Belongs to the MurCDEF family. MurE subfamily.</text>
</comment>
<keyword evidence="5 13" id="KW-0131">Cell cycle</keyword>
<evidence type="ECO:0000256" key="5">
    <source>
        <dbReference type="ARBA" id="ARBA00023306"/>
    </source>
</evidence>
<feature type="domain" description="Mur ligase N-terminal catalytic" evidence="15">
    <location>
        <begin position="20"/>
        <end position="81"/>
    </location>
</feature>
<feature type="binding site" evidence="13">
    <location>
        <begin position="412"/>
        <end position="415"/>
    </location>
    <ligand>
        <name>meso-2,6-diaminopimelate</name>
        <dbReference type="ChEBI" id="CHEBI:57791"/>
    </ligand>
</feature>
<dbReference type="GO" id="GO:0000287">
    <property type="term" value="F:magnesium ion binding"/>
    <property type="evidence" value="ECO:0007669"/>
    <property type="project" value="UniProtKB-UniRule"/>
</dbReference>
<dbReference type="Gene3D" id="3.90.190.20">
    <property type="entry name" value="Mur ligase, C-terminal domain"/>
    <property type="match status" value="1"/>
</dbReference>
<keyword evidence="3 13" id="KW-0133">Cell shape</keyword>
<dbReference type="Pfam" id="PF08245">
    <property type="entry name" value="Mur_ligase_M"/>
    <property type="match status" value="1"/>
</dbReference>
<dbReference type="PANTHER" id="PTHR23135">
    <property type="entry name" value="MUR LIGASE FAMILY MEMBER"/>
    <property type="match status" value="1"/>
</dbReference>
<comment type="cofactor">
    <cofactor evidence="13">
        <name>Mg(2+)</name>
        <dbReference type="ChEBI" id="CHEBI:18420"/>
    </cofactor>
</comment>
<dbReference type="GO" id="GO:0008765">
    <property type="term" value="F:UDP-N-acetylmuramoylalanyl-D-glutamate-2,6-diaminopimelate ligase activity"/>
    <property type="evidence" value="ECO:0007669"/>
    <property type="project" value="UniProtKB-UniRule"/>
</dbReference>
<evidence type="ECO:0000256" key="3">
    <source>
        <dbReference type="ARBA" id="ARBA00022960"/>
    </source>
</evidence>
<dbReference type="InterPro" id="IPR000713">
    <property type="entry name" value="Mur_ligase_N"/>
</dbReference>
<dbReference type="SUPFAM" id="SSF63418">
    <property type="entry name" value="MurE/MurF N-terminal domain"/>
    <property type="match status" value="1"/>
</dbReference>
<keyword evidence="13" id="KW-0963">Cytoplasm</keyword>
<feature type="binding site" evidence="13">
    <location>
        <position position="155"/>
    </location>
    <ligand>
        <name>UDP-N-acetyl-alpha-D-muramoyl-L-alanyl-D-glutamate</name>
        <dbReference type="ChEBI" id="CHEBI:83900"/>
    </ligand>
</feature>
<dbReference type="Gene3D" id="3.40.1190.10">
    <property type="entry name" value="Mur-like, catalytic domain"/>
    <property type="match status" value="1"/>
</dbReference>
<evidence type="ECO:0000259" key="15">
    <source>
        <dbReference type="Pfam" id="PF01225"/>
    </source>
</evidence>
<protein>
    <recommendedName>
        <fullName evidence="9 13">UDP-N-acetylmuramoyl-L-alanyl-D-glutamate--2,6-diaminopimelate ligase</fullName>
        <ecNumber evidence="8 13">6.3.2.13</ecNumber>
    </recommendedName>
    <alternativeName>
        <fullName evidence="10 13">Meso-A2pm-adding enzyme</fullName>
    </alternativeName>
    <alternativeName>
        <fullName evidence="11 13">Meso-diaminopimelate-adding enzyme</fullName>
    </alternativeName>
    <alternativeName>
        <fullName evidence="12 13">UDP-MurNAc-L-Ala-D-Glu:meso-diaminopimelate ligase</fullName>
    </alternativeName>
    <alternativeName>
        <fullName evidence="13">UDP-MurNAc-tripeptide synthetase</fullName>
    </alternativeName>
    <alternativeName>
        <fullName evidence="13">UDP-N-acetylmuramyl-tripeptide synthetase</fullName>
    </alternativeName>
</protein>
<dbReference type="AlphaFoldDB" id="A0A1E5AS81"/>
<keyword evidence="4 13" id="KW-0573">Peptidoglycan synthesis</keyword>
<evidence type="ECO:0000256" key="10">
    <source>
        <dbReference type="ARBA" id="ARBA00075482"/>
    </source>
</evidence>
<dbReference type="EC" id="6.3.2.13" evidence="8 13"/>
<feature type="binding site" evidence="13">
    <location>
        <position position="388"/>
    </location>
    <ligand>
        <name>meso-2,6-diaminopimelate</name>
        <dbReference type="ChEBI" id="CHEBI:57791"/>
    </ligand>
</feature>
<dbReference type="InterPro" id="IPR035911">
    <property type="entry name" value="MurE/MurF_N"/>
</dbReference>
<comment type="caution">
    <text evidence="13">Lacks conserved residue(s) required for the propagation of feature annotation.</text>
</comment>
<evidence type="ECO:0000256" key="11">
    <source>
        <dbReference type="ARBA" id="ARBA00076158"/>
    </source>
</evidence>
<dbReference type="Pfam" id="PF02875">
    <property type="entry name" value="Mur_ligase_C"/>
    <property type="match status" value="1"/>
</dbReference>
<gene>
    <name evidence="13 18" type="primary">murE</name>
    <name evidence="18" type="ORF">GNP88_14005</name>
</gene>
<dbReference type="RefSeq" id="WP_069594143.1">
    <property type="nucleotide sequence ID" value="NZ_MCGJ02000009.1"/>
</dbReference>
<accession>A0A1E5AS81</accession>
<evidence type="ECO:0000256" key="4">
    <source>
        <dbReference type="ARBA" id="ARBA00022984"/>
    </source>
</evidence>
<evidence type="ECO:0000313" key="19">
    <source>
        <dbReference type="Proteomes" id="UP000448038"/>
    </source>
</evidence>
<sequence length="493" mass="53112">MMQLSELLLPWCELNQSVAISSMTLDSRQVSPGCLFVAIKGHAVDGRQFISSAIEQGAVAVIADADEDNIAGTVKVINNAIVVYIDSLYTQLSAIAGAFYQANKRSMQLVGITGTNGKTTISQIIAQWTTLLDQSAAVMGTTGNGLLSDLKPALNTTGSPIEIQQTLTELENIGAKLTALEVSSHGLVQGRVNALSFDAAVFTNLSRDHLDYHGDMENYAEAKKLLFTSHRPKHSIINADDQVGCQWLKEMPHAVAVSLNEENISFHSGKKVFATSVVYSTEGIQLSVSSDWGNVAFSVPLIGAFNASNILVAFATLLSLGYDIQALAQTASQLNAVIGRMELFTADNKAKVVVDYAHTPDALDKALQALRVHCEGKLWCIFGCGGDRDTGKRPMMASIAEQQADVIILSDDNPRSEEPSLITNDMLAGLKNSESAHVIHDRFEACQFALSQANENDIILLAGKGHEDYQVLADKTVHYSDRETAQTLLGLQS</sequence>
<feature type="short sequence motif" description="Meso-diaminopimelate recognition motif" evidence="13">
    <location>
        <begin position="412"/>
        <end position="415"/>
    </location>
</feature>
<comment type="PTM">
    <text evidence="13">Carboxylation is probably crucial for Mg(2+) binding and, consequently, for the gamma-phosphate positioning of ATP.</text>
</comment>
<dbReference type="SUPFAM" id="SSF53623">
    <property type="entry name" value="MurD-like peptide ligases, catalytic domain"/>
    <property type="match status" value="1"/>
</dbReference>
<keyword evidence="6 13" id="KW-0961">Cell wall biogenesis/degradation</keyword>